<dbReference type="AlphaFoldDB" id="A0A5M6IRC1"/>
<dbReference type="EMBL" id="VWPK01000039">
    <property type="protein sequence ID" value="KAA5610015.1"/>
    <property type="molecule type" value="Genomic_DNA"/>
</dbReference>
<accession>A0A5M6IRC1</accession>
<evidence type="ECO:0000313" key="2">
    <source>
        <dbReference type="Proteomes" id="UP000325255"/>
    </source>
</evidence>
<dbReference type="RefSeq" id="WP_150042869.1">
    <property type="nucleotide sequence ID" value="NZ_OW485601.1"/>
</dbReference>
<gene>
    <name evidence="1" type="ORF">F1189_21145</name>
</gene>
<organism evidence="1 2">
    <name type="scientific">Rhodovastum atsumiense</name>
    <dbReference type="NCBI Taxonomy" id="504468"/>
    <lineage>
        <taxon>Bacteria</taxon>
        <taxon>Pseudomonadati</taxon>
        <taxon>Pseudomonadota</taxon>
        <taxon>Alphaproteobacteria</taxon>
        <taxon>Acetobacterales</taxon>
        <taxon>Acetobacteraceae</taxon>
        <taxon>Rhodovastum</taxon>
    </lineage>
</organism>
<sequence length="347" mass="34879">MSTIRSWIGGNGVFTTRSNWTPPGVPASGDTLWIPTGTVDARRDSLSGLQVNLAAAPVGATHAPASPPAPTLWFGNSVVSANTTIELGNQPPRGRESDAPHGTRAAIRTEGITLNLGTIAAEAAPGFSTMGDPTSLTITVGPAPATGTARPQGDQVLVNGGTLAVRPGHGFARPSTLAVRGASPTAQLWNSGLIESGGTVRIDLAVLGDGRIAFSPPLSLSTIGPRQGAGLTLDGPVGDGQIIDFRAADGSDSHGTLTLGDPGGFDGLIENFTASTGNVGGLHRDRIALPGVNVSSVSYSGDGHGGVLAVRAGQATVAHLRFSGRHGSGSFIVLHPAEGGSAIELRA</sequence>
<comment type="caution">
    <text evidence="1">The sequence shown here is derived from an EMBL/GenBank/DDBJ whole genome shotgun (WGS) entry which is preliminary data.</text>
</comment>
<reference evidence="1 2" key="1">
    <citation type="submission" date="2019-09" db="EMBL/GenBank/DDBJ databases">
        <title>Genome sequence of Rhodovastum atsumiense, a diverse member of the Acetobacteraceae family of non-sulfur purple photosynthetic bacteria.</title>
        <authorList>
            <person name="Meyer T."/>
            <person name="Kyndt J."/>
        </authorList>
    </citation>
    <scope>NUCLEOTIDE SEQUENCE [LARGE SCALE GENOMIC DNA]</scope>
    <source>
        <strain evidence="1 2">DSM 21279</strain>
    </source>
</reference>
<keyword evidence="2" id="KW-1185">Reference proteome</keyword>
<name>A0A5M6IRC1_9PROT</name>
<proteinExistence type="predicted"/>
<dbReference type="Proteomes" id="UP000325255">
    <property type="component" value="Unassembled WGS sequence"/>
</dbReference>
<protein>
    <submittedName>
        <fullName evidence="1">Uncharacterized protein</fullName>
    </submittedName>
</protein>
<evidence type="ECO:0000313" key="1">
    <source>
        <dbReference type="EMBL" id="KAA5610015.1"/>
    </source>
</evidence>